<sequence length="528" mass="60690">MFPGKDPPCQLRKVFDLLALMQAASWPISQEQLASEVKSIYAGLTMVETKSCQHPSAPPALRRLLEKYSMPARMWKYGIISFLELLRRRIPESIDHMIAFIHLAYQMIASLYETVPAFEDTWIECLGDLGRYRMAIADKISDRETWAGVARSWYVKAADKNPTVGRLYHHLAILARPHVLLQMYYYSRSFASVKPFQTARELIKMLLDSIAVRAQHSPLDNEELFILAHTTQFNHNSIEKDPFGIDRPTANFSALKAEFLEKLGVHIDSVTTNWKNLGVYAAVINIAGWFDYGKDENLIRHALLQQLYLPPPRDSSNEDDADVEANRKTAGPSDQQEPGEKKDKIPGTAEEWEKAQEYIINNCHLNNARCLTNETSTLVFSRLGDEDVLPYVHVMLAFFFNFASRKHVSFLIADAPWAKLVALLNTLIKTKTPDSQSENKKQDIDTLLVIDVFPREGERDDELPLPEDYYIRGQIWAQHFPEKWFEREHDQKRRYLELASTATNRVERILRLGYQIAKASPPHSFLLR</sequence>
<gene>
    <name evidence="3" type="ORF">DDE83_009064</name>
</gene>
<dbReference type="PANTHER" id="PTHR15696:SF0">
    <property type="entry name" value="TELOMERASE-BINDING PROTEIN EST1A"/>
    <property type="match status" value="1"/>
</dbReference>
<dbReference type="InterPro" id="IPR011990">
    <property type="entry name" value="TPR-like_helical_dom_sf"/>
</dbReference>
<dbReference type="Pfam" id="PF10373">
    <property type="entry name" value="EST1_DNA_bind"/>
    <property type="match status" value="1"/>
</dbReference>
<evidence type="ECO:0000313" key="3">
    <source>
        <dbReference type="EMBL" id="RAR00687.1"/>
    </source>
</evidence>
<dbReference type="EMBL" id="QGDH01000335">
    <property type="protein sequence ID" value="RAR00687.1"/>
    <property type="molecule type" value="Genomic_DNA"/>
</dbReference>
<keyword evidence="4" id="KW-1185">Reference proteome</keyword>
<dbReference type="GO" id="GO:0070034">
    <property type="term" value="F:telomerase RNA binding"/>
    <property type="evidence" value="ECO:0007669"/>
    <property type="project" value="TreeGrafter"/>
</dbReference>
<dbReference type="GO" id="GO:0000184">
    <property type="term" value="P:nuclear-transcribed mRNA catabolic process, nonsense-mediated decay"/>
    <property type="evidence" value="ECO:0007669"/>
    <property type="project" value="TreeGrafter"/>
</dbReference>
<feature type="region of interest" description="Disordered" evidence="1">
    <location>
        <begin position="310"/>
        <end position="344"/>
    </location>
</feature>
<dbReference type="GO" id="GO:0042162">
    <property type="term" value="F:telomeric DNA binding"/>
    <property type="evidence" value="ECO:0007669"/>
    <property type="project" value="TreeGrafter"/>
</dbReference>
<dbReference type="Proteomes" id="UP000249619">
    <property type="component" value="Unassembled WGS sequence"/>
</dbReference>
<dbReference type="AlphaFoldDB" id="A0A364MRH0"/>
<dbReference type="SUPFAM" id="SSF48452">
    <property type="entry name" value="TPR-like"/>
    <property type="match status" value="1"/>
</dbReference>
<feature type="domain" description="DNA/RNA-binding" evidence="2">
    <location>
        <begin position="150"/>
        <end position="210"/>
    </location>
</feature>
<accession>A0A364MRH0</accession>
<dbReference type="FunFam" id="1.25.40.10:FF:000202">
    <property type="entry name" value="Unplaced genomic scaffold supercont1.7, whole genome shotgun sequence"/>
    <property type="match status" value="1"/>
</dbReference>
<dbReference type="InterPro" id="IPR018834">
    <property type="entry name" value="DNA/RNA-bd_Est1-type"/>
</dbReference>
<proteinExistence type="predicted"/>
<protein>
    <submittedName>
        <fullName evidence="3">Telomerase-binding protein est1a protein</fullName>
    </submittedName>
</protein>
<evidence type="ECO:0000256" key="1">
    <source>
        <dbReference type="SAM" id="MobiDB-lite"/>
    </source>
</evidence>
<dbReference type="PANTHER" id="PTHR15696">
    <property type="entry name" value="SMG-7 SUPPRESSOR WITH MORPHOLOGICAL EFFECT ON GENITALIA PROTEIN 7"/>
    <property type="match status" value="1"/>
</dbReference>
<name>A0A364MRH0_STELY</name>
<organism evidence="3 4">
    <name type="scientific">Stemphylium lycopersici</name>
    <name type="common">Tomato gray leaf spot disease fungus</name>
    <name type="synonym">Thyrospora lycopersici</name>
    <dbReference type="NCBI Taxonomy" id="183478"/>
    <lineage>
        <taxon>Eukaryota</taxon>
        <taxon>Fungi</taxon>
        <taxon>Dikarya</taxon>
        <taxon>Ascomycota</taxon>
        <taxon>Pezizomycotina</taxon>
        <taxon>Dothideomycetes</taxon>
        <taxon>Pleosporomycetidae</taxon>
        <taxon>Pleosporales</taxon>
        <taxon>Pleosporineae</taxon>
        <taxon>Pleosporaceae</taxon>
        <taxon>Stemphylium</taxon>
    </lineage>
</organism>
<dbReference type="Gene3D" id="1.25.40.10">
    <property type="entry name" value="Tetratricopeptide repeat domain"/>
    <property type="match status" value="1"/>
</dbReference>
<dbReference type="OrthoDB" id="2017974at2759"/>
<reference evidence="4" key="1">
    <citation type="submission" date="2018-05" db="EMBL/GenBank/DDBJ databases">
        <title>Draft genome sequence of Stemphylium lycopersici strain CIDEFI 213.</title>
        <authorList>
            <person name="Medina R."/>
            <person name="Franco M.E.E."/>
            <person name="Lucentini C.G."/>
            <person name="Saparrat M.C.N."/>
            <person name="Balatti P.A."/>
        </authorList>
    </citation>
    <scope>NUCLEOTIDE SEQUENCE [LARGE SCALE GENOMIC DNA]</scope>
    <source>
        <strain evidence="4">CIDEFI 213</strain>
    </source>
</reference>
<dbReference type="GO" id="GO:0005697">
    <property type="term" value="C:telomerase holoenzyme complex"/>
    <property type="evidence" value="ECO:0007669"/>
    <property type="project" value="TreeGrafter"/>
</dbReference>
<dbReference type="InterPro" id="IPR045153">
    <property type="entry name" value="Est1/Ebs1-like"/>
</dbReference>
<evidence type="ECO:0000313" key="4">
    <source>
        <dbReference type="Proteomes" id="UP000249619"/>
    </source>
</evidence>
<evidence type="ECO:0000259" key="2">
    <source>
        <dbReference type="Pfam" id="PF10373"/>
    </source>
</evidence>
<comment type="caution">
    <text evidence="3">The sequence shown here is derived from an EMBL/GenBank/DDBJ whole genome shotgun (WGS) entry which is preliminary data.</text>
</comment>